<dbReference type="Proteomes" id="UP000054248">
    <property type="component" value="Unassembled WGS sequence"/>
</dbReference>
<keyword evidence="7" id="KW-0143">Chaperone</keyword>
<evidence type="ECO:0000256" key="8">
    <source>
        <dbReference type="PIRSR" id="PIRSR607745-1"/>
    </source>
</evidence>
<dbReference type="PANTHER" id="PTHR16719:SF0">
    <property type="entry name" value="CYTOCHROME C OXIDASE COPPER CHAPERONE"/>
    <property type="match status" value="1"/>
</dbReference>
<dbReference type="AlphaFoldDB" id="A0A0C3Q7G0"/>
<dbReference type="PANTHER" id="PTHR16719">
    <property type="entry name" value="CYTOCHROME C OXIDASE COPPER CHAPERONE"/>
    <property type="match status" value="1"/>
</dbReference>
<reference evidence="9 10" key="1">
    <citation type="submission" date="2014-04" db="EMBL/GenBank/DDBJ databases">
        <authorList>
            <consortium name="DOE Joint Genome Institute"/>
            <person name="Kuo A."/>
            <person name="Girlanda M."/>
            <person name="Perotto S."/>
            <person name="Kohler A."/>
            <person name="Nagy L.G."/>
            <person name="Floudas D."/>
            <person name="Copeland A."/>
            <person name="Barry K.W."/>
            <person name="Cichocki N."/>
            <person name="Veneault-Fourrey C."/>
            <person name="LaButti K."/>
            <person name="Lindquist E.A."/>
            <person name="Lipzen A."/>
            <person name="Lundell T."/>
            <person name="Morin E."/>
            <person name="Murat C."/>
            <person name="Sun H."/>
            <person name="Tunlid A."/>
            <person name="Henrissat B."/>
            <person name="Grigoriev I.V."/>
            <person name="Hibbett D.S."/>
            <person name="Martin F."/>
            <person name="Nordberg H.P."/>
            <person name="Cantor M.N."/>
            <person name="Hua S.X."/>
        </authorList>
    </citation>
    <scope>NUCLEOTIDE SEQUENCE [LARGE SCALE GENOMIC DNA]</scope>
    <source>
        <strain evidence="9 10">MUT 4182</strain>
    </source>
</reference>
<evidence type="ECO:0008006" key="11">
    <source>
        <dbReference type="Google" id="ProtNLM"/>
    </source>
</evidence>
<dbReference type="HOGENOM" id="CLU_149618_2_1_1"/>
<accession>A0A0C3Q7G0</accession>
<comment type="subcellular location">
    <subcellularLocation>
        <location evidence="1">Mitochondrion intermembrane space</location>
    </subcellularLocation>
</comment>
<dbReference type="OrthoDB" id="1915887at2759"/>
<dbReference type="FunFam" id="1.10.287.1130:FF:000005">
    <property type="entry name" value="Cytochrome c oxidase assembly protein subunit 17"/>
    <property type="match status" value="1"/>
</dbReference>
<evidence type="ECO:0000256" key="5">
    <source>
        <dbReference type="ARBA" id="ARBA00023128"/>
    </source>
</evidence>
<keyword evidence="6" id="KW-1015">Disulfide bond</keyword>
<dbReference type="GO" id="GO:0033617">
    <property type="term" value="P:mitochondrial respiratory chain complex IV assembly"/>
    <property type="evidence" value="ECO:0007669"/>
    <property type="project" value="TreeGrafter"/>
</dbReference>
<gene>
    <name evidence="9" type="ORF">M407DRAFT_246005</name>
</gene>
<evidence type="ECO:0000313" key="9">
    <source>
        <dbReference type="EMBL" id="KIO19961.1"/>
    </source>
</evidence>
<dbReference type="EMBL" id="KN823195">
    <property type="protein sequence ID" value="KIO19961.1"/>
    <property type="molecule type" value="Genomic_DNA"/>
</dbReference>
<evidence type="ECO:0000256" key="6">
    <source>
        <dbReference type="ARBA" id="ARBA00023157"/>
    </source>
</evidence>
<name>A0A0C3Q7G0_9AGAM</name>
<evidence type="ECO:0000313" key="10">
    <source>
        <dbReference type="Proteomes" id="UP000054248"/>
    </source>
</evidence>
<organism evidence="9 10">
    <name type="scientific">Tulasnella calospora MUT 4182</name>
    <dbReference type="NCBI Taxonomy" id="1051891"/>
    <lineage>
        <taxon>Eukaryota</taxon>
        <taxon>Fungi</taxon>
        <taxon>Dikarya</taxon>
        <taxon>Basidiomycota</taxon>
        <taxon>Agaricomycotina</taxon>
        <taxon>Agaricomycetes</taxon>
        <taxon>Cantharellales</taxon>
        <taxon>Tulasnellaceae</taxon>
        <taxon>Tulasnella</taxon>
    </lineage>
</organism>
<evidence type="ECO:0000256" key="1">
    <source>
        <dbReference type="ARBA" id="ARBA00004569"/>
    </source>
</evidence>
<dbReference type="InterPro" id="IPR007745">
    <property type="entry name" value="Cyt_c_oxidase_Cu-chaperone"/>
</dbReference>
<sequence length="88" mass="9543">MFGWFSSSPNADKPNTAVATSVDACPVPIAKEANPLNPQGLKPCCACPETKSARDACFLKFDTAEADEKCKWLVKAHIDCMKSYGFKV</sequence>
<dbReference type="InterPro" id="IPR009069">
    <property type="entry name" value="Cys_alpha_HP_mot_SF"/>
</dbReference>
<dbReference type="GO" id="GO:0005758">
    <property type="term" value="C:mitochondrial intermembrane space"/>
    <property type="evidence" value="ECO:0007669"/>
    <property type="project" value="UniProtKB-SubCell"/>
</dbReference>
<dbReference type="STRING" id="1051891.A0A0C3Q7G0"/>
<feature type="binding site" evidence="8">
    <location>
        <position position="45"/>
    </location>
    <ligand>
        <name>Cu cation</name>
        <dbReference type="ChEBI" id="CHEBI:23378"/>
    </ligand>
</feature>
<dbReference type="Gene3D" id="1.10.287.1130">
    <property type="entry name" value="CytochromE C oxidase copper chaperone"/>
    <property type="match status" value="1"/>
</dbReference>
<proteinExistence type="inferred from homology"/>
<dbReference type="Pfam" id="PF05051">
    <property type="entry name" value="COX17"/>
    <property type="match status" value="1"/>
</dbReference>
<evidence type="ECO:0000256" key="3">
    <source>
        <dbReference type="ARBA" id="ARBA00022723"/>
    </source>
</evidence>
<comment type="similarity">
    <text evidence="2">Belongs to the COX17 family.</text>
</comment>
<feature type="binding site" evidence="8">
    <location>
        <position position="44"/>
    </location>
    <ligand>
        <name>Cu cation</name>
        <dbReference type="ChEBI" id="CHEBI:23378"/>
    </ligand>
</feature>
<keyword evidence="3 8" id="KW-0479">Metal-binding</keyword>
<protein>
    <recommendedName>
        <fullName evidence="11">Cytochrome c oxidase copper chaperone</fullName>
    </recommendedName>
</protein>
<evidence type="ECO:0000256" key="2">
    <source>
        <dbReference type="ARBA" id="ARBA00009241"/>
    </source>
</evidence>
<reference evidence="10" key="2">
    <citation type="submission" date="2015-01" db="EMBL/GenBank/DDBJ databases">
        <title>Evolutionary Origins and Diversification of the Mycorrhizal Mutualists.</title>
        <authorList>
            <consortium name="DOE Joint Genome Institute"/>
            <consortium name="Mycorrhizal Genomics Consortium"/>
            <person name="Kohler A."/>
            <person name="Kuo A."/>
            <person name="Nagy L.G."/>
            <person name="Floudas D."/>
            <person name="Copeland A."/>
            <person name="Barry K.W."/>
            <person name="Cichocki N."/>
            <person name="Veneault-Fourrey C."/>
            <person name="LaButti K."/>
            <person name="Lindquist E.A."/>
            <person name="Lipzen A."/>
            <person name="Lundell T."/>
            <person name="Morin E."/>
            <person name="Murat C."/>
            <person name="Riley R."/>
            <person name="Ohm R."/>
            <person name="Sun H."/>
            <person name="Tunlid A."/>
            <person name="Henrissat B."/>
            <person name="Grigoriev I.V."/>
            <person name="Hibbett D.S."/>
            <person name="Martin F."/>
        </authorList>
    </citation>
    <scope>NUCLEOTIDE SEQUENCE [LARGE SCALE GENOMIC DNA]</scope>
    <source>
        <strain evidence="10">MUT 4182</strain>
    </source>
</reference>
<dbReference type="GO" id="GO:0005507">
    <property type="term" value="F:copper ion binding"/>
    <property type="evidence" value="ECO:0007669"/>
    <property type="project" value="InterPro"/>
</dbReference>
<keyword evidence="5" id="KW-0496">Mitochondrion</keyword>
<keyword evidence="4 8" id="KW-0186">Copper</keyword>
<keyword evidence="10" id="KW-1185">Reference proteome</keyword>
<evidence type="ECO:0000256" key="7">
    <source>
        <dbReference type="ARBA" id="ARBA00023186"/>
    </source>
</evidence>
<dbReference type="GO" id="GO:0016531">
    <property type="term" value="F:copper chaperone activity"/>
    <property type="evidence" value="ECO:0007669"/>
    <property type="project" value="InterPro"/>
</dbReference>
<dbReference type="SUPFAM" id="SSF47072">
    <property type="entry name" value="Cysteine alpha-hairpin motif"/>
    <property type="match status" value="1"/>
</dbReference>
<evidence type="ECO:0000256" key="4">
    <source>
        <dbReference type="ARBA" id="ARBA00023008"/>
    </source>
</evidence>